<dbReference type="Gene3D" id="3.60.40.10">
    <property type="entry name" value="PPM-type phosphatase domain"/>
    <property type="match status" value="1"/>
</dbReference>
<dbReference type="Gene3D" id="3.30.450.40">
    <property type="match status" value="1"/>
</dbReference>
<keyword evidence="1" id="KW-0378">Hydrolase</keyword>
<dbReference type="InterPro" id="IPR003018">
    <property type="entry name" value="GAF"/>
</dbReference>
<evidence type="ECO:0000313" key="5">
    <source>
        <dbReference type="Proteomes" id="UP000031364"/>
    </source>
</evidence>
<dbReference type="InterPro" id="IPR001932">
    <property type="entry name" value="PPM-type_phosphatase-like_dom"/>
</dbReference>
<dbReference type="PANTHER" id="PTHR43156">
    <property type="entry name" value="STAGE II SPORULATION PROTEIN E-RELATED"/>
    <property type="match status" value="1"/>
</dbReference>
<feature type="domain" description="GAF" evidence="2">
    <location>
        <begin position="132"/>
        <end position="297"/>
    </location>
</feature>
<sequence>MLEESVGVAHPVGDPLPALEYRARLSTVPYPALIADPAGIVVATSPGMHDLPLALVAGARLEDTALHWLSETHSALAAGTATSSAVVSGQLDDQPVEAHATPLADRSVVWWLVEDDARSLRRAHAALREERERTAFLAETSDMLLASLNVERCMEATVRMAARHIADAAVLVAPVVGARLPITYCCSGDRVSHRTLEEDPATVAGLSEALRGFPPVPSRWIDSATLPNWLVPEGFPGPVGSVVITPLPGHGVPAGALVLLRRTGEQAFSERDEVFAQLFAARAGGALSAARLYAEQASITGALMRELLPPRLHRMDGIELAGGYRAAENHEIIGGDFYDVHPAVTPDGESLVVLGDVCGKGLEAAILTGKIRNTLHALVSMAEDHERVLNLLNSALLSSGPTRFATLVLASMRRDEAGVRLRLTCGGHLPPLIVRRDGTVERVATQGQLVGVLPRVSASTVTTVLAPEETCLLYTDGVTEARGGPLGADMFGEERLAAALSDCAGMPADAVVEHIRMRVAHWVGQRQHDDIAVVAITAPRHVRAADGDRVSAA</sequence>
<keyword evidence="5" id="KW-1185">Reference proteome</keyword>
<dbReference type="SMART" id="SM00065">
    <property type="entry name" value="GAF"/>
    <property type="match status" value="1"/>
</dbReference>
<protein>
    <submittedName>
        <fullName evidence="4">Serine/threonine protein phosphatase</fullName>
    </submittedName>
</protein>
<dbReference type="InterPro" id="IPR052016">
    <property type="entry name" value="Bact_Sigma-Reg"/>
</dbReference>
<gene>
    <name evidence="4" type="ORF">FG87_04465</name>
</gene>
<organism evidence="4 5">
    <name type="scientific">Nocardia vulneris</name>
    <dbReference type="NCBI Taxonomy" id="1141657"/>
    <lineage>
        <taxon>Bacteria</taxon>
        <taxon>Bacillati</taxon>
        <taxon>Actinomycetota</taxon>
        <taxon>Actinomycetes</taxon>
        <taxon>Mycobacteriales</taxon>
        <taxon>Nocardiaceae</taxon>
        <taxon>Nocardia</taxon>
    </lineage>
</organism>
<dbReference type="InterPro" id="IPR036457">
    <property type="entry name" value="PPM-type-like_dom_sf"/>
</dbReference>
<evidence type="ECO:0000259" key="3">
    <source>
        <dbReference type="SMART" id="SM00331"/>
    </source>
</evidence>
<dbReference type="RefSeq" id="WP_043665004.1">
    <property type="nucleotide sequence ID" value="NZ_BDCI01000002.1"/>
</dbReference>
<dbReference type="PANTHER" id="PTHR43156:SF2">
    <property type="entry name" value="STAGE II SPORULATION PROTEIN E"/>
    <property type="match status" value="1"/>
</dbReference>
<dbReference type="SMART" id="SM00331">
    <property type="entry name" value="PP2C_SIG"/>
    <property type="match status" value="1"/>
</dbReference>
<evidence type="ECO:0000259" key="2">
    <source>
        <dbReference type="SMART" id="SM00065"/>
    </source>
</evidence>
<dbReference type="SUPFAM" id="SSF55781">
    <property type="entry name" value="GAF domain-like"/>
    <property type="match status" value="1"/>
</dbReference>
<dbReference type="Pfam" id="PF07228">
    <property type="entry name" value="SpoIIE"/>
    <property type="match status" value="1"/>
</dbReference>
<evidence type="ECO:0000313" key="4">
    <source>
        <dbReference type="EMBL" id="KIA66064.1"/>
    </source>
</evidence>
<reference evidence="4 5" key="1">
    <citation type="journal article" date="2014" name="Int. J. Syst. Evol. Microbiol.">
        <title>Nocardia vulneris sp. nov., isolated from wounds of human patients in North America.</title>
        <authorList>
            <person name="Lasker B.A."/>
            <person name="Bell M."/>
            <person name="Klenk H.P."/>
            <person name="Sproer C."/>
            <person name="Schumann C."/>
            <person name="Schumann P."/>
            <person name="Brown J.M."/>
        </authorList>
    </citation>
    <scope>NUCLEOTIDE SEQUENCE [LARGE SCALE GENOMIC DNA]</scope>
    <source>
        <strain evidence="4 5">W9851</strain>
    </source>
</reference>
<dbReference type="InterPro" id="IPR029016">
    <property type="entry name" value="GAF-like_dom_sf"/>
</dbReference>
<dbReference type="EMBL" id="JNFP01000004">
    <property type="protein sequence ID" value="KIA66064.1"/>
    <property type="molecule type" value="Genomic_DNA"/>
</dbReference>
<name>A0ABR4ZMA3_9NOCA</name>
<feature type="domain" description="PPM-type phosphatase" evidence="3">
    <location>
        <begin position="319"/>
        <end position="538"/>
    </location>
</feature>
<proteinExistence type="predicted"/>
<dbReference type="Proteomes" id="UP000031364">
    <property type="component" value="Unassembled WGS sequence"/>
</dbReference>
<evidence type="ECO:0000256" key="1">
    <source>
        <dbReference type="ARBA" id="ARBA00022801"/>
    </source>
</evidence>
<dbReference type="SUPFAM" id="SSF81606">
    <property type="entry name" value="PP2C-like"/>
    <property type="match status" value="1"/>
</dbReference>
<comment type="caution">
    <text evidence="4">The sequence shown here is derived from an EMBL/GenBank/DDBJ whole genome shotgun (WGS) entry which is preliminary data.</text>
</comment>
<accession>A0ABR4ZMA3</accession>